<keyword evidence="4 5" id="KW-0472">Membrane</keyword>
<comment type="subcellular location">
    <subcellularLocation>
        <location evidence="1">Membrane</location>
        <topology evidence="1">Multi-pass membrane protein</topology>
    </subcellularLocation>
</comment>
<feature type="transmembrane region" description="Helical" evidence="5">
    <location>
        <begin position="33"/>
        <end position="53"/>
    </location>
</feature>
<reference evidence="7 8" key="1">
    <citation type="journal article" date="2018" name="ACS Chem. Biol.">
        <title>Ketoreductase domain dysfunction expands chemodiversity: malyngamide biosynthesis in the cyanobacterium Okeania hirsuta.</title>
        <authorList>
            <person name="Moss N.A."/>
            <person name="Leao T."/>
            <person name="Rankin M."/>
            <person name="McCullough T.M."/>
            <person name="Qu P."/>
            <person name="Korobeynikov A."/>
            <person name="Smith J.L."/>
            <person name="Gerwick L."/>
            <person name="Gerwick W.H."/>
        </authorList>
    </citation>
    <scope>NUCLEOTIDE SEQUENCE [LARGE SCALE GENOMIC DNA]</scope>
    <source>
        <strain evidence="7 8">PAB10Feb10-1</strain>
    </source>
</reference>
<evidence type="ECO:0000256" key="5">
    <source>
        <dbReference type="SAM" id="Phobius"/>
    </source>
</evidence>
<gene>
    <name evidence="7" type="ORF">D5R40_14110</name>
</gene>
<keyword evidence="8" id="KW-1185">Reference proteome</keyword>
<dbReference type="InterPro" id="IPR050932">
    <property type="entry name" value="TM2D1-3-like"/>
</dbReference>
<dbReference type="GO" id="GO:0016020">
    <property type="term" value="C:membrane"/>
    <property type="evidence" value="ECO:0007669"/>
    <property type="project" value="UniProtKB-SubCell"/>
</dbReference>
<proteinExistence type="predicted"/>
<evidence type="ECO:0000256" key="3">
    <source>
        <dbReference type="ARBA" id="ARBA00022989"/>
    </source>
</evidence>
<comment type="caution">
    <text evidence="7">The sequence shown here is derived from an EMBL/GenBank/DDBJ whole genome shotgun (WGS) entry which is preliminary data.</text>
</comment>
<dbReference type="PANTHER" id="PTHR21016">
    <property type="entry name" value="BETA-AMYLOID BINDING PROTEIN-RELATED"/>
    <property type="match status" value="1"/>
</dbReference>
<evidence type="ECO:0000256" key="2">
    <source>
        <dbReference type="ARBA" id="ARBA00022692"/>
    </source>
</evidence>
<dbReference type="PANTHER" id="PTHR21016:SF25">
    <property type="entry name" value="TM2 DOMAIN-CONTAINING PROTEIN DDB_G0277895-RELATED"/>
    <property type="match status" value="1"/>
</dbReference>
<dbReference type="RefSeq" id="WP_124146732.1">
    <property type="nucleotide sequence ID" value="NZ_CAWOKI010000189.1"/>
</dbReference>
<evidence type="ECO:0000313" key="8">
    <source>
        <dbReference type="Proteomes" id="UP000269154"/>
    </source>
</evidence>
<name>A0A3N6PCG4_9CYAN</name>
<evidence type="ECO:0000259" key="6">
    <source>
        <dbReference type="Pfam" id="PF05154"/>
    </source>
</evidence>
<accession>A0A3N6PCG4</accession>
<dbReference type="InterPro" id="IPR007829">
    <property type="entry name" value="TM2"/>
</dbReference>
<evidence type="ECO:0000256" key="4">
    <source>
        <dbReference type="ARBA" id="ARBA00023136"/>
    </source>
</evidence>
<dbReference type="Proteomes" id="UP000269154">
    <property type="component" value="Unassembled WGS sequence"/>
</dbReference>
<evidence type="ECO:0000313" key="7">
    <source>
        <dbReference type="EMBL" id="RQH42966.1"/>
    </source>
</evidence>
<organism evidence="7 8">
    <name type="scientific">Okeania hirsuta</name>
    <dbReference type="NCBI Taxonomy" id="1458930"/>
    <lineage>
        <taxon>Bacteria</taxon>
        <taxon>Bacillati</taxon>
        <taxon>Cyanobacteriota</taxon>
        <taxon>Cyanophyceae</taxon>
        <taxon>Oscillatoriophycideae</taxon>
        <taxon>Oscillatoriales</taxon>
        <taxon>Microcoleaceae</taxon>
        <taxon>Okeania</taxon>
    </lineage>
</organism>
<keyword evidence="3 5" id="KW-1133">Transmembrane helix</keyword>
<protein>
    <submittedName>
        <fullName evidence="7">NINE protein</fullName>
    </submittedName>
</protein>
<sequence>MNSIRYSYLFWGACVLGLNGCHRLYNGKILTGLLWLFTGGLFGIGQFIDLLLIPNMVEEHNTKVKAKLGISSQGVPLYQSNGAVSMKASPPQTRQQLMVALLRSASTKGGKLSVSQGVMATGASFLEVEEALKEMLKTGYVSVDNHPETGIVIYDFHEL</sequence>
<dbReference type="EMBL" id="RCBY01000070">
    <property type="protein sequence ID" value="RQH42966.1"/>
    <property type="molecule type" value="Genomic_DNA"/>
</dbReference>
<dbReference type="OrthoDB" id="2004788at2"/>
<feature type="domain" description="TM2" evidence="6">
    <location>
        <begin position="12"/>
        <end position="50"/>
    </location>
</feature>
<dbReference type="AlphaFoldDB" id="A0A3N6PCG4"/>
<evidence type="ECO:0000256" key="1">
    <source>
        <dbReference type="ARBA" id="ARBA00004141"/>
    </source>
</evidence>
<dbReference type="Pfam" id="PF05154">
    <property type="entry name" value="TM2"/>
    <property type="match status" value="1"/>
</dbReference>
<keyword evidence="2 5" id="KW-0812">Transmembrane</keyword>